<sequence>MNKRIQILSFLFLGLSQIVFSQIKEEKLILDKKREPEVKKIEKKKTSVETIKNYPPEEKSANPVTYDITNVPAVSDFKTSTIQGQDISPNFNTDYQNNYVRFGMGNFGKILGDAHISTVLESKMEVGADVHYLSTTGLKKEYDWNSNQSNATIGAFLNNYGEKGKLNLEANYGLQDYNYYGIYALQPTSDTDLKQKTNRFTINGNYDFYSNEILNDVRLQTSFLSDHFSANENQGAITVNLSKHRLFAGNDFKMNTDLGVKLETLKTDFALLNQNKSSFFNAALLPEISFYKGESYLKIGANINFLNSRNESLILPQDKKSEIIWSPNVEVLFAPQDEFRFYAGVDGGLKLNSYAELLTENPFLVSDIELRPTNTKYHLYIGLKGDIDENLKYDFSAGYSKINDMQFFQANSIFDDVYTLNRSAYNFANTYSTIYDNGNLSEVKGSLQFFPLQNLDLSAELLFQKYQLDNLDEVFNKPLLQATLGAKYSMLNEKLNFGFKGIFVSDRTTNSFEISPNNISVPTAYVSTENRNKKVGGYADLNLSAEYKINKNFSIFALGNNLLNVNYQTFNGYKVIGAQITGGVKISF</sequence>
<dbReference type="RefSeq" id="WP_103914793.1">
    <property type="nucleotide sequence ID" value="NZ_FNUS01000008.1"/>
</dbReference>
<dbReference type="SUPFAM" id="SSF56935">
    <property type="entry name" value="Porins"/>
    <property type="match status" value="1"/>
</dbReference>
<protein>
    <submittedName>
        <fullName evidence="8">TonB dependent receptor</fullName>
    </submittedName>
</protein>
<dbReference type="PANTHER" id="PTHR30069">
    <property type="entry name" value="TONB-DEPENDENT OUTER MEMBRANE RECEPTOR"/>
    <property type="match status" value="1"/>
</dbReference>
<name>A0A1H6BMA1_9FLAO</name>
<dbReference type="Gene3D" id="2.40.170.20">
    <property type="entry name" value="TonB-dependent receptor, beta-barrel domain"/>
    <property type="match status" value="1"/>
</dbReference>
<gene>
    <name evidence="8" type="ORF">SAMN05421847_2966</name>
</gene>
<dbReference type="PANTHER" id="PTHR30069:SF29">
    <property type="entry name" value="HEMOGLOBIN AND HEMOGLOBIN-HAPTOGLOBIN-BINDING PROTEIN 1-RELATED"/>
    <property type="match status" value="1"/>
</dbReference>
<keyword evidence="7" id="KW-0998">Cell outer membrane</keyword>
<keyword evidence="4" id="KW-0812">Transmembrane</keyword>
<keyword evidence="3" id="KW-1134">Transmembrane beta strand</keyword>
<keyword evidence="6" id="KW-0472">Membrane</keyword>
<organism evidence="8 9">
    <name type="scientific">Halpernia humi</name>
    <dbReference type="NCBI Taxonomy" id="493375"/>
    <lineage>
        <taxon>Bacteria</taxon>
        <taxon>Pseudomonadati</taxon>
        <taxon>Bacteroidota</taxon>
        <taxon>Flavobacteriia</taxon>
        <taxon>Flavobacteriales</taxon>
        <taxon>Weeksellaceae</taxon>
        <taxon>Chryseobacterium group</taxon>
        <taxon>Halpernia</taxon>
    </lineage>
</organism>
<dbReference type="AlphaFoldDB" id="A0A1H6BMA1"/>
<dbReference type="OrthoDB" id="1264254at2"/>
<keyword evidence="5" id="KW-0732">Signal</keyword>
<dbReference type="GO" id="GO:0044718">
    <property type="term" value="P:siderophore transmembrane transport"/>
    <property type="evidence" value="ECO:0007669"/>
    <property type="project" value="TreeGrafter"/>
</dbReference>
<dbReference type="InterPro" id="IPR039426">
    <property type="entry name" value="TonB-dep_rcpt-like"/>
</dbReference>
<comment type="subcellular location">
    <subcellularLocation>
        <location evidence="1">Cell outer membrane</location>
        <topology evidence="1">Multi-pass membrane protein</topology>
    </subcellularLocation>
</comment>
<reference evidence="9" key="1">
    <citation type="submission" date="2016-10" db="EMBL/GenBank/DDBJ databases">
        <authorList>
            <person name="Varghese N."/>
            <person name="Submissions S."/>
        </authorList>
    </citation>
    <scope>NUCLEOTIDE SEQUENCE [LARGE SCALE GENOMIC DNA]</scope>
    <source>
        <strain evidence="9">DSM 21580</strain>
    </source>
</reference>
<dbReference type="GO" id="GO:0009279">
    <property type="term" value="C:cell outer membrane"/>
    <property type="evidence" value="ECO:0007669"/>
    <property type="project" value="UniProtKB-SubCell"/>
</dbReference>
<dbReference type="EMBL" id="FNUS01000008">
    <property type="protein sequence ID" value="SEG61326.1"/>
    <property type="molecule type" value="Genomic_DNA"/>
</dbReference>
<evidence type="ECO:0000256" key="4">
    <source>
        <dbReference type="ARBA" id="ARBA00022692"/>
    </source>
</evidence>
<keyword evidence="2" id="KW-0813">Transport</keyword>
<keyword evidence="9" id="KW-1185">Reference proteome</keyword>
<proteinExistence type="predicted"/>
<evidence type="ECO:0000256" key="1">
    <source>
        <dbReference type="ARBA" id="ARBA00004571"/>
    </source>
</evidence>
<evidence type="ECO:0000256" key="2">
    <source>
        <dbReference type="ARBA" id="ARBA00022448"/>
    </source>
</evidence>
<keyword evidence="8" id="KW-0675">Receptor</keyword>
<evidence type="ECO:0000256" key="5">
    <source>
        <dbReference type="ARBA" id="ARBA00022729"/>
    </source>
</evidence>
<evidence type="ECO:0000256" key="7">
    <source>
        <dbReference type="ARBA" id="ARBA00023237"/>
    </source>
</evidence>
<evidence type="ECO:0000256" key="6">
    <source>
        <dbReference type="ARBA" id="ARBA00023136"/>
    </source>
</evidence>
<evidence type="ECO:0000313" key="8">
    <source>
        <dbReference type="EMBL" id="SEG61326.1"/>
    </source>
</evidence>
<evidence type="ECO:0000256" key="3">
    <source>
        <dbReference type="ARBA" id="ARBA00022452"/>
    </source>
</evidence>
<dbReference type="GO" id="GO:0015344">
    <property type="term" value="F:siderophore uptake transmembrane transporter activity"/>
    <property type="evidence" value="ECO:0007669"/>
    <property type="project" value="TreeGrafter"/>
</dbReference>
<evidence type="ECO:0000313" key="9">
    <source>
        <dbReference type="Proteomes" id="UP000236738"/>
    </source>
</evidence>
<accession>A0A1H6BMA1</accession>
<dbReference type="InterPro" id="IPR036942">
    <property type="entry name" value="Beta-barrel_TonB_sf"/>
</dbReference>
<dbReference type="Proteomes" id="UP000236738">
    <property type="component" value="Unassembled WGS sequence"/>
</dbReference>